<reference evidence="1" key="1">
    <citation type="submission" date="2020-11" db="EMBL/GenBank/DDBJ databases">
        <authorList>
            <person name="Tran Van P."/>
        </authorList>
    </citation>
    <scope>NUCLEOTIDE SEQUENCE</scope>
</reference>
<name>A0A7R9A8W5_9CRUS</name>
<dbReference type="Proteomes" id="UP000677054">
    <property type="component" value="Unassembled WGS sequence"/>
</dbReference>
<evidence type="ECO:0000313" key="1">
    <source>
        <dbReference type="EMBL" id="CAD7249645.1"/>
    </source>
</evidence>
<gene>
    <name evidence="1" type="ORF">DSTB1V02_LOCUS9433</name>
</gene>
<dbReference type="EMBL" id="CAJPEV010002419">
    <property type="protein sequence ID" value="CAG0896817.1"/>
    <property type="molecule type" value="Genomic_DNA"/>
</dbReference>
<dbReference type="OrthoDB" id="74575at2759"/>
<dbReference type="EMBL" id="LR901936">
    <property type="protein sequence ID" value="CAD7249645.1"/>
    <property type="molecule type" value="Genomic_DNA"/>
</dbReference>
<keyword evidence="2" id="KW-1185">Reference proteome</keyword>
<evidence type="ECO:0000313" key="2">
    <source>
        <dbReference type="Proteomes" id="UP000677054"/>
    </source>
</evidence>
<sequence length="134" mass="15795">MWYAAHHVFLSFELGQADGRIDIYKVGNEKCKHEGEGALEKFRFNLERKDWVLEKDFPEEGITIKSVYDEETKDYFLYTVATFDFENDWLAQDMLEHSLDATAEWSSDCKELTVVRVRPNCVSWEVEGFVSFLY</sequence>
<dbReference type="AlphaFoldDB" id="A0A7R9A8W5"/>
<proteinExistence type="predicted"/>
<accession>A0A7R9A8W5</accession>
<organism evidence="1">
    <name type="scientific">Darwinula stevensoni</name>
    <dbReference type="NCBI Taxonomy" id="69355"/>
    <lineage>
        <taxon>Eukaryota</taxon>
        <taxon>Metazoa</taxon>
        <taxon>Ecdysozoa</taxon>
        <taxon>Arthropoda</taxon>
        <taxon>Crustacea</taxon>
        <taxon>Oligostraca</taxon>
        <taxon>Ostracoda</taxon>
        <taxon>Podocopa</taxon>
        <taxon>Podocopida</taxon>
        <taxon>Darwinulocopina</taxon>
        <taxon>Darwinuloidea</taxon>
        <taxon>Darwinulidae</taxon>
        <taxon>Darwinula</taxon>
    </lineage>
</organism>
<protein>
    <submittedName>
        <fullName evidence="1">Uncharacterized protein</fullName>
    </submittedName>
</protein>